<dbReference type="SUPFAM" id="SSF54928">
    <property type="entry name" value="RNA-binding domain, RBD"/>
    <property type="match status" value="1"/>
</dbReference>
<feature type="compositionally biased region" description="Gly residues" evidence="14">
    <location>
        <begin position="805"/>
        <end position="824"/>
    </location>
</feature>
<feature type="domain" description="RRM" evidence="15">
    <location>
        <begin position="339"/>
        <end position="417"/>
    </location>
</feature>
<dbReference type="GO" id="GO:0005634">
    <property type="term" value="C:nucleus"/>
    <property type="evidence" value="ECO:0007669"/>
    <property type="project" value="UniProtKB-SubCell"/>
</dbReference>
<evidence type="ECO:0000256" key="6">
    <source>
        <dbReference type="ARBA" id="ARBA00022843"/>
    </source>
</evidence>
<dbReference type="InterPro" id="IPR034781">
    <property type="entry name" value="SAFB1_2_RBD"/>
</dbReference>
<feature type="compositionally biased region" description="Acidic residues" evidence="14">
    <location>
        <begin position="93"/>
        <end position="104"/>
    </location>
</feature>
<dbReference type="GO" id="GO:0050684">
    <property type="term" value="P:regulation of mRNA processing"/>
    <property type="evidence" value="ECO:0007669"/>
    <property type="project" value="TreeGrafter"/>
</dbReference>
<name>A0A2J7R066_9NEOP</name>
<evidence type="ECO:0008006" key="19">
    <source>
        <dbReference type="Google" id="ProtNLM"/>
    </source>
</evidence>
<feature type="region of interest" description="Disordered" evidence="14">
    <location>
        <begin position="407"/>
        <end position="856"/>
    </location>
</feature>
<evidence type="ECO:0000259" key="16">
    <source>
        <dbReference type="PROSITE" id="PS50800"/>
    </source>
</evidence>
<feature type="compositionally biased region" description="Basic and acidic residues" evidence="14">
    <location>
        <begin position="43"/>
        <end position="62"/>
    </location>
</feature>
<keyword evidence="2" id="KW-0488">Methylation</keyword>
<feature type="domain" description="SAP" evidence="16">
    <location>
        <begin position="10"/>
        <end position="44"/>
    </location>
</feature>
<keyword evidence="12" id="KW-0539">Nucleus</keyword>
<evidence type="ECO:0000256" key="8">
    <source>
        <dbReference type="ARBA" id="ARBA00022990"/>
    </source>
</evidence>
<gene>
    <name evidence="17" type="ORF">B7P43_G17519</name>
</gene>
<keyword evidence="5" id="KW-0597">Phosphoprotein</keyword>
<keyword evidence="7 13" id="KW-0694">RNA-binding</keyword>
<protein>
    <recommendedName>
        <fullName evidence="19">SAFB-like transcription modulator</fullName>
    </recommendedName>
</protein>
<evidence type="ECO:0000256" key="12">
    <source>
        <dbReference type="ARBA" id="ARBA00023242"/>
    </source>
</evidence>
<feature type="compositionally biased region" description="Basic residues" evidence="14">
    <location>
        <begin position="526"/>
        <end position="543"/>
    </location>
</feature>
<dbReference type="GO" id="GO:0043565">
    <property type="term" value="F:sequence-specific DNA binding"/>
    <property type="evidence" value="ECO:0007669"/>
    <property type="project" value="TreeGrafter"/>
</dbReference>
<keyword evidence="10" id="KW-0238">DNA-binding</keyword>
<reference evidence="17 18" key="1">
    <citation type="submission" date="2017-12" db="EMBL/GenBank/DDBJ databases">
        <title>Hemimetabolous genomes reveal molecular basis of termite eusociality.</title>
        <authorList>
            <person name="Harrison M.C."/>
            <person name="Jongepier E."/>
            <person name="Robertson H.M."/>
            <person name="Arning N."/>
            <person name="Bitard-Feildel T."/>
            <person name="Chao H."/>
            <person name="Childers C.P."/>
            <person name="Dinh H."/>
            <person name="Doddapaneni H."/>
            <person name="Dugan S."/>
            <person name="Gowin J."/>
            <person name="Greiner C."/>
            <person name="Han Y."/>
            <person name="Hu H."/>
            <person name="Hughes D.S.T."/>
            <person name="Huylmans A.-K."/>
            <person name="Kemena C."/>
            <person name="Kremer L.P.M."/>
            <person name="Lee S.L."/>
            <person name="Lopez-Ezquerra A."/>
            <person name="Mallet L."/>
            <person name="Monroy-Kuhn J.M."/>
            <person name="Moser A."/>
            <person name="Murali S.C."/>
            <person name="Muzny D.M."/>
            <person name="Otani S."/>
            <person name="Piulachs M.-D."/>
            <person name="Poelchau M."/>
            <person name="Qu J."/>
            <person name="Schaub F."/>
            <person name="Wada-Katsumata A."/>
            <person name="Worley K.C."/>
            <person name="Xie Q."/>
            <person name="Ylla G."/>
            <person name="Poulsen M."/>
            <person name="Gibbs R.A."/>
            <person name="Schal C."/>
            <person name="Richards S."/>
            <person name="Belles X."/>
            <person name="Korb J."/>
            <person name="Bornberg-Bauer E."/>
        </authorList>
    </citation>
    <scope>NUCLEOTIDE SEQUENCE [LARGE SCALE GENOMIC DNA]</scope>
    <source>
        <tissue evidence="17">Whole body</tissue>
    </source>
</reference>
<keyword evidence="11" id="KW-0804">Transcription</keyword>
<feature type="compositionally biased region" description="Basic and acidic residues" evidence="14">
    <location>
        <begin position="407"/>
        <end position="417"/>
    </location>
</feature>
<feature type="compositionally biased region" description="Acidic residues" evidence="14">
    <location>
        <begin position="192"/>
        <end position="206"/>
    </location>
</feature>
<feature type="region of interest" description="Disordered" evidence="14">
    <location>
        <begin position="147"/>
        <end position="342"/>
    </location>
</feature>
<comment type="subcellular location">
    <subcellularLocation>
        <location evidence="1">Nucleus</location>
    </subcellularLocation>
</comment>
<dbReference type="Proteomes" id="UP000235965">
    <property type="component" value="Unassembled WGS sequence"/>
</dbReference>
<feature type="compositionally biased region" description="Basic and acidic residues" evidence="14">
    <location>
        <begin position="270"/>
        <end position="302"/>
    </location>
</feature>
<dbReference type="InterPro" id="IPR003034">
    <property type="entry name" value="SAP_dom"/>
</dbReference>
<evidence type="ECO:0000256" key="13">
    <source>
        <dbReference type="PROSITE-ProRule" id="PRU00176"/>
    </source>
</evidence>
<dbReference type="InterPro" id="IPR036361">
    <property type="entry name" value="SAP_dom_sf"/>
</dbReference>
<dbReference type="InterPro" id="IPR035979">
    <property type="entry name" value="RBD_domain_sf"/>
</dbReference>
<dbReference type="SMART" id="SM00513">
    <property type="entry name" value="SAP"/>
    <property type="match status" value="1"/>
</dbReference>
<evidence type="ECO:0000256" key="7">
    <source>
        <dbReference type="ARBA" id="ARBA00022884"/>
    </source>
</evidence>
<keyword evidence="3" id="KW-0678">Repressor</keyword>
<dbReference type="Pfam" id="PF02037">
    <property type="entry name" value="SAP"/>
    <property type="match status" value="1"/>
</dbReference>
<feature type="compositionally biased region" description="Basic and acidic residues" evidence="14">
    <location>
        <begin position="570"/>
        <end position="754"/>
    </location>
</feature>
<dbReference type="OrthoDB" id="6159259at2759"/>
<dbReference type="EMBL" id="NEVH01008287">
    <property type="protein sequence ID" value="PNF34231.1"/>
    <property type="molecule type" value="Genomic_DNA"/>
</dbReference>
<feature type="compositionally biased region" description="Basic and acidic residues" evidence="14">
    <location>
        <begin position="71"/>
        <end position="92"/>
    </location>
</feature>
<comment type="caution">
    <text evidence="17">The sequence shown here is derived from an EMBL/GenBank/DDBJ whole genome shotgun (WGS) entry which is preliminary data.</text>
</comment>
<evidence type="ECO:0000313" key="17">
    <source>
        <dbReference type="EMBL" id="PNF34231.1"/>
    </source>
</evidence>
<dbReference type="InterPro" id="IPR051738">
    <property type="entry name" value="SAF_Modulators"/>
</dbReference>
<evidence type="ECO:0000256" key="1">
    <source>
        <dbReference type="ARBA" id="ARBA00004123"/>
    </source>
</evidence>
<evidence type="ECO:0000313" key="18">
    <source>
        <dbReference type="Proteomes" id="UP000235965"/>
    </source>
</evidence>
<dbReference type="STRING" id="105785.A0A2J7R066"/>
<dbReference type="PANTHER" id="PTHR15683">
    <property type="entry name" value="SCAFFOLD ATTACHMENT FACTOR B-RELATED"/>
    <property type="match status" value="1"/>
</dbReference>
<accession>A0A2J7R066</accession>
<feature type="compositionally biased region" description="Basic and acidic residues" evidence="14">
    <location>
        <begin position="457"/>
        <end position="480"/>
    </location>
</feature>
<dbReference type="InterPro" id="IPR012677">
    <property type="entry name" value="Nucleotide-bd_a/b_plait_sf"/>
</dbReference>
<evidence type="ECO:0000256" key="11">
    <source>
        <dbReference type="ARBA" id="ARBA00023163"/>
    </source>
</evidence>
<keyword evidence="9" id="KW-0805">Transcription regulation</keyword>
<dbReference type="SMART" id="SM00360">
    <property type="entry name" value="RRM"/>
    <property type="match status" value="1"/>
</dbReference>
<dbReference type="InterPro" id="IPR000504">
    <property type="entry name" value="RRM_dom"/>
</dbReference>
<dbReference type="CDD" id="cd12679">
    <property type="entry name" value="RRM_SAFB1_SAFB2"/>
    <property type="match status" value="1"/>
</dbReference>
<feature type="compositionally biased region" description="Basic and acidic residues" evidence="14">
    <location>
        <begin position="497"/>
        <end position="513"/>
    </location>
</feature>
<proteinExistence type="predicted"/>
<feature type="compositionally biased region" description="Basic and acidic residues" evidence="14">
    <location>
        <begin position="148"/>
        <end position="175"/>
    </location>
</feature>
<feature type="region of interest" description="Disordered" evidence="14">
    <location>
        <begin position="43"/>
        <end position="128"/>
    </location>
</feature>
<dbReference type="PANTHER" id="PTHR15683:SF8">
    <property type="entry name" value="SCAFFOLD ATTACHMENT FACTOR B, ISOFORM B"/>
    <property type="match status" value="1"/>
</dbReference>
<evidence type="ECO:0000256" key="4">
    <source>
        <dbReference type="ARBA" id="ARBA00022499"/>
    </source>
</evidence>
<feature type="compositionally biased region" description="Low complexity" evidence="14">
    <location>
        <begin position="836"/>
        <end position="848"/>
    </location>
</feature>
<feature type="compositionally biased region" description="Basic and acidic residues" evidence="14">
    <location>
        <begin position="316"/>
        <end position="327"/>
    </location>
</feature>
<dbReference type="PROSITE" id="PS50800">
    <property type="entry name" value="SAP"/>
    <property type="match status" value="1"/>
</dbReference>
<sequence length="869" mass="97279">MDADGEKRKLIELRVVDLRAELERRNLDKTGVKAVLIERLQKALRDEGHDPDEYLFESSEKKAVKRISNAKRGEQDVESETHSNVEENHNADMDEERDIEVDADENAKKDLKEDEAGDEAESTQMKDEVLDKMPVVVLMADPAIDAEVELKVKDEPEEGARPQVEEACSEADRNVPEGNGVDNEDSINLTIGEDEEKLLAEEEDSSSQEKETKANDFLGGDGVDLPPIRVATTAAGADTDERRRNASLIVPVDEDSAVAGLTQQEAGADASKKDSPGQEENKHAAEEELLSKSQEDQSDDKSGGGTKSSAAAAESESPKDEKADKKGKCVGGSTSGSSRNLWVSGLSSSTRATDLKQVFSKYGKVIGAKVVTNARTPGARCYGYVTMATSEDASKCIQHLHRTELHGRMISVERAKGDATGPPRKGENKVSSNSMKKAEEKKRHERRLSASAAIKQESVDKKKEEEANSEVTEVKDKAPEDGTPAKVDAEGDQEVSGEDKEKAAKAADGVKKEGGKHHSREVSHEKRGRHRSVGSSHYSHHSRSPNSQRRGSRHRSSPSKKPGILTFAQIREERERQRQRERERELREEDRRRRNEVLRQREIEKMQREEAIRLEREKEKLRLERERIERERNELMRMERERQRLERERLEREREELKRQQMRFEESRRTVKRPSSDRRDSYQEERKRVATERRYDGSARFDDGSRFERGPSFRVREERRSESDHRTKVDVRHSRDRYPESSKGESRYTDRSGDTWHAGGGPPAVKPFSSMGSGGVPPRDTWGPSSDRKADSSQSWGASDRWVSGSGGPMGTVGRGGPGMGGPGSMYSNPQNVTPNMSGMNIGMSSSGGPYGGDRFDAYKQSMGPVRKY</sequence>
<keyword evidence="8" id="KW-0007">Acetylation</keyword>
<dbReference type="SUPFAM" id="SSF68906">
    <property type="entry name" value="SAP domain"/>
    <property type="match status" value="1"/>
</dbReference>
<evidence type="ECO:0000256" key="3">
    <source>
        <dbReference type="ARBA" id="ARBA00022491"/>
    </source>
</evidence>
<evidence type="ECO:0000256" key="2">
    <source>
        <dbReference type="ARBA" id="ARBA00022481"/>
    </source>
</evidence>
<evidence type="ECO:0000256" key="10">
    <source>
        <dbReference type="ARBA" id="ARBA00023125"/>
    </source>
</evidence>
<keyword evidence="18" id="KW-1185">Reference proteome</keyword>
<evidence type="ECO:0000256" key="14">
    <source>
        <dbReference type="SAM" id="MobiDB-lite"/>
    </source>
</evidence>
<dbReference type="Pfam" id="PF00076">
    <property type="entry name" value="RRM_1"/>
    <property type="match status" value="1"/>
</dbReference>
<evidence type="ECO:0000256" key="5">
    <source>
        <dbReference type="ARBA" id="ARBA00022553"/>
    </source>
</evidence>
<dbReference type="AlphaFoldDB" id="A0A2J7R066"/>
<dbReference type="Gene3D" id="1.10.720.30">
    <property type="entry name" value="SAP domain"/>
    <property type="match status" value="1"/>
</dbReference>
<dbReference type="PROSITE" id="PS50102">
    <property type="entry name" value="RRM"/>
    <property type="match status" value="1"/>
</dbReference>
<keyword evidence="6" id="KW-0832">Ubl conjugation</keyword>
<organism evidence="17 18">
    <name type="scientific">Cryptotermes secundus</name>
    <dbReference type="NCBI Taxonomy" id="105785"/>
    <lineage>
        <taxon>Eukaryota</taxon>
        <taxon>Metazoa</taxon>
        <taxon>Ecdysozoa</taxon>
        <taxon>Arthropoda</taxon>
        <taxon>Hexapoda</taxon>
        <taxon>Insecta</taxon>
        <taxon>Pterygota</taxon>
        <taxon>Neoptera</taxon>
        <taxon>Polyneoptera</taxon>
        <taxon>Dictyoptera</taxon>
        <taxon>Blattodea</taxon>
        <taxon>Blattoidea</taxon>
        <taxon>Termitoidae</taxon>
        <taxon>Kalotermitidae</taxon>
        <taxon>Cryptotermitinae</taxon>
        <taxon>Cryptotermes</taxon>
    </lineage>
</organism>
<dbReference type="GO" id="GO:0006357">
    <property type="term" value="P:regulation of transcription by RNA polymerase II"/>
    <property type="evidence" value="ECO:0007669"/>
    <property type="project" value="TreeGrafter"/>
</dbReference>
<evidence type="ECO:0000259" key="15">
    <source>
        <dbReference type="PROSITE" id="PS50102"/>
    </source>
</evidence>
<dbReference type="GO" id="GO:0003723">
    <property type="term" value="F:RNA binding"/>
    <property type="evidence" value="ECO:0007669"/>
    <property type="project" value="UniProtKB-UniRule"/>
</dbReference>
<dbReference type="Gene3D" id="3.30.70.330">
    <property type="match status" value="1"/>
</dbReference>
<keyword evidence="4" id="KW-1017">Isopeptide bond</keyword>
<feature type="compositionally biased region" description="Basic and acidic residues" evidence="14">
    <location>
        <begin position="105"/>
        <end position="114"/>
    </location>
</feature>
<dbReference type="InParanoid" id="A0A2J7R066"/>
<evidence type="ECO:0000256" key="9">
    <source>
        <dbReference type="ARBA" id="ARBA00023015"/>
    </source>
</evidence>